<dbReference type="EMBL" id="LBMM01005306">
    <property type="protein sequence ID" value="KMQ91627.1"/>
    <property type="molecule type" value="Genomic_DNA"/>
</dbReference>
<comment type="caution">
    <text evidence="2">The sequence shown here is derived from an EMBL/GenBank/DDBJ whole genome shotgun (WGS) entry which is preliminary data.</text>
</comment>
<dbReference type="AlphaFoldDB" id="A0A0J7KMU3"/>
<dbReference type="OrthoDB" id="7691951at2759"/>
<reference evidence="2 3" key="1">
    <citation type="submission" date="2015-04" db="EMBL/GenBank/DDBJ databases">
        <title>Lasius niger genome sequencing.</title>
        <authorList>
            <person name="Konorov E.A."/>
            <person name="Nikitin M.A."/>
            <person name="Kirill M.V."/>
            <person name="Chang P."/>
        </authorList>
    </citation>
    <scope>NUCLEOTIDE SEQUENCE [LARGE SCALE GENOMIC DNA]</scope>
    <source>
        <tissue evidence="2">Whole</tissue>
    </source>
</reference>
<keyword evidence="3" id="KW-1185">Reference proteome</keyword>
<dbReference type="Pfam" id="PF12762">
    <property type="entry name" value="DDE_Tnp_IS1595"/>
    <property type="match status" value="1"/>
</dbReference>
<dbReference type="PANTHER" id="PTHR47163">
    <property type="entry name" value="DDE_TNP_IS1595 DOMAIN-CONTAINING PROTEIN"/>
    <property type="match status" value="1"/>
</dbReference>
<feature type="domain" description="ISXO2-like transposase" evidence="1">
    <location>
        <begin position="73"/>
        <end position="199"/>
    </location>
</feature>
<proteinExistence type="predicted"/>
<organism evidence="2 3">
    <name type="scientific">Lasius niger</name>
    <name type="common">Black garden ant</name>
    <dbReference type="NCBI Taxonomy" id="67767"/>
    <lineage>
        <taxon>Eukaryota</taxon>
        <taxon>Metazoa</taxon>
        <taxon>Ecdysozoa</taxon>
        <taxon>Arthropoda</taxon>
        <taxon>Hexapoda</taxon>
        <taxon>Insecta</taxon>
        <taxon>Pterygota</taxon>
        <taxon>Neoptera</taxon>
        <taxon>Endopterygota</taxon>
        <taxon>Hymenoptera</taxon>
        <taxon>Apocrita</taxon>
        <taxon>Aculeata</taxon>
        <taxon>Formicoidea</taxon>
        <taxon>Formicidae</taxon>
        <taxon>Formicinae</taxon>
        <taxon>Lasius</taxon>
        <taxon>Lasius</taxon>
    </lineage>
</organism>
<dbReference type="PANTHER" id="PTHR47163:SF2">
    <property type="entry name" value="SI:DKEY-17M8.2"/>
    <property type="match status" value="1"/>
</dbReference>
<name>A0A0J7KMU3_LASNI</name>
<dbReference type="InterPro" id="IPR049512">
    <property type="entry name" value="DJR-like_dom"/>
</dbReference>
<dbReference type="Pfam" id="PF21738">
    <property type="entry name" value="DJR-like_dom"/>
    <property type="match status" value="1"/>
</dbReference>
<gene>
    <name evidence="2" type="ORF">RF55_8482</name>
</gene>
<dbReference type="SMART" id="SM01126">
    <property type="entry name" value="DDE_Tnp_IS1595"/>
    <property type="match status" value="1"/>
</dbReference>
<accession>A0A0J7KMU3</accession>
<dbReference type="Proteomes" id="UP000036403">
    <property type="component" value="Unassembled WGS sequence"/>
</dbReference>
<dbReference type="PaxDb" id="67767-A0A0J7KMU3"/>
<dbReference type="STRING" id="67767.A0A0J7KMU3"/>
<dbReference type="InterPro" id="IPR024445">
    <property type="entry name" value="Tnp_ISXO2-like"/>
</dbReference>
<sequence length="421" mass="48536">MRYYINRGCFGTFRCPKNKNYTSGRSAVISAATGTWFAGHHIDASKAFSFMMRFCDNDTNEEARRKASNNRGLIGGPGKIVQINEAKIEQRKYQRGRVVEGHWLLGMIEDENEDLRLEMCPDNQRTTQVLIPLIQQHMAPGSTIHTDEWRAYNELARCGYIHRTVNHSREFVAADGIHTQRIEASWRPMRRVRVHALADSLSLFWSSALLPRAPGVVGLFAVSCAAADVAFGLHPSTGCNLSMGFRSWDLYKYPLLQLTTKHLWFIKTVTQLEKPRYVVFALQTGRKNVMSEDTSRFDGCKLTNVKLYLNLECYPYDDMNLDFDKNRWSILYDTYTRFCKNYYGYEYLEPSLTVSMFLRNGLFVIIDCSRQNKLVKSAIVDGRLEFECKENVPMNTTAYCLIIHNRVIQYNPLTNVVRKIT</sequence>
<evidence type="ECO:0000313" key="2">
    <source>
        <dbReference type="EMBL" id="KMQ91627.1"/>
    </source>
</evidence>
<evidence type="ECO:0000259" key="1">
    <source>
        <dbReference type="SMART" id="SM01126"/>
    </source>
</evidence>
<protein>
    <recommendedName>
        <fullName evidence="1">ISXO2-like transposase domain-containing protein</fullName>
    </recommendedName>
</protein>
<dbReference type="InterPro" id="IPR053164">
    <property type="entry name" value="IS1016-like_transposase"/>
</dbReference>
<evidence type="ECO:0000313" key="3">
    <source>
        <dbReference type="Proteomes" id="UP000036403"/>
    </source>
</evidence>